<evidence type="ECO:0000259" key="9">
    <source>
        <dbReference type="Pfam" id="PF01433"/>
    </source>
</evidence>
<protein>
    <recommendedName>
        <fullName evidence="9">Peptidase M1 membrane alanine aminopeptidase domain-containing protein</fullName>
    </recommendedName>
</protein>
<dbReference type="AlphaFoldDB" id="A0A2H3H761"/>
<dbReference type="GO" id="GO:0008270">
    <property type="term" value="F:zinc ion binding"/>
    <property type="evidence" value="ECO:0007669"/>
    <property type="project" value="InterPro"/>
</dbReference>
<evidence type="ECO:0000313" key="10">
    <source>
        <dbReference type="EMBL" id="PCD38495.1"/>
    </source>
</evidence>
<dbReference type="InterPro" id="IPR050344">
    <property type="entry name" value="Peptidase_M1_aminopeptidases"/>
</dbReference>
<name>A0A2H3H761_FUSOX</name>
<proteinExistence type="inferred from homology"/>
<dbReference type="Proteomes" id="UP000219602">
    <property type="component" value="Chromosome 5"/>
</dbReference>
<reference evidence="10 11" key="1">
    <citation type="journal article" date="2016" name="Environ. Microbiol.">
        <title>Effector profiles distinguish formae speciales of Fusarium oxysporum.</title>
        <authorList>
            <person name="van Dam P."/>
            <person name="Fokkens L."/>
            <person name="Schmidt S.M."/>
            <person name="Linmans J.H."/>
            <person name="Kistler H.C."/>
            <person name="Ma L.J."/>
            <person name="Rep M."/>
        </authorList>
    </citation>
    <scope>NUCLEOTIDE SEQUENCE [LARGE SCALE GENOMIC DNA]</scope>
    <source>
        <strain evidence="10 11">Forc016</strain>
    </source>
</reference>
<dbReference type="PRINTS" id="PR00756">
    <property type="entry name" value="ALADIPTASE"/>
</dbReference>
<evidence type="ECO:0000256" key="4">
    <source>
        <dbReference type="ARBA" id="ARBA00022670"/>
    </source>
</evidence>
<sequence>MDLAAKGLQSFEGSFELPYPLPKLDLIGVPEVSMGGMENWGAIIFRTTNLLLDPEDSALDTKQRIAETILHDISHMWFGDLVTTRYWDGLSLKEGFATLLSWYAVDKMLLGFLCRKHPS</sequence>
<dbReference type="STRING" id="327505.A0A2H3H761"/>
<evidence type="ECO:0000256" key="2">
    <source>
        <dbReference type="ARBA" id="ARBA00010136"/>
    </source>
</evidence>
<dbReference type="InterPro" id="IPR014782">
    <property type="entry name" value="Peptidase_M1_dom"/>
</dbReference>
<evidence type="ECO:0000313" key="11">
    <source>
        <dbReference type="Proteomes" id="UP000219602"/>
    </source>
</evidence>
<feature type="domain" description="Peptidase M1 membrane alanine aminopeptidase" evidence="9">
    <location>
        <begin position="1"/>
        <end position="108"/>
    </location>
</feature>
<keyword evidence="6" id="KW-0378">Hydrolase</keyword>
<accession>A0A2H3H761</accession>
<dbReference type="GO" id="GO:0006508">
    <property type="term" value="P:proteolysis"/>
    <property type="evidence" value="ECO:0007669"/>
    <property type="project" value="UniProtKB-KW"/>
</dbReference>
<comment type="similarity">
    <text evidence="2">Belongs to the peptidase M1 family.</text>
</comment>
<dbReference type="GO" id="GO:0016020">
    <property type="term" value="C:membrane"/>
    <property type="evidence" value="ECO:0007669"/>
    <property type="project" value="TreeGrafter"/>
</dbReference>
<dbReference type="EMBL" id="MABQ02000004">
    <property type="protein sequence ID" value="PCD38495.1"/>
    <property type="molecule type" value="Genomic_DNA"/>
</dbReference>
<evidence type="ECO:0000256" key="3">
    <source>
        <dbReference type="ARBA" id="ARBA00022438"/>
    </source>
</evidence>
<comment type="cofactor">
    <cofactor evidence="1">
        <name>Zn(2+)</name>
        <dbReference type="ChEBI" id="CHEBI:29105"/>
    </cofactor>
</comment>
<comment type="caution">
    <text evidence="10">The sequence shown here is derived from an EMBL/GenBank/DDBJ whole genome shotgun (WGS) entry which is preliminary data.</text>
</comment>
<keyword evidence="3" id="KW-0031">Aminopeptidase</keyword>
<keyword evidence="4" id="KW-0645">Protease</keyword>
<dbReference type="InterPro" id="IPR001930">
    <property type="entry name" value="Peptidase_M1"/>
</dbReference>
<keyword evidence="8" id="KW-0482">Metalloprotease</keyword>
<evidence type="ECO:0000256" key="7">
    <source>
        <dbReference type="ARBA" id="ARBA00022833"/>
    </source>
</evidence>
<dbReference type="PANTHER" id="PTHR11533">
    <property type="entry name" value="PROTEASE M1 ZINC METALLOPROTEASE"/>
    <property type="match status" value="1"/>
</dbReference>
<evidence type="ECO:0000256" key="1">
    <source>
        <dbReference type="ARBA" id="ARBA00001947"/>
    </source>
</evidence>
<reference evidence="10 11" key="2">
    <citation type="journal article" date="2017" name="Sci. Rep.">
        <title>A mobile pathogenicity chromosome in Fusarium oxysporum for infection of multiple cucurbit species.</title>
        <authorList>
            <person name="van Dam P."/>
            <person name="Fokkens L."/>
            <person name="Ayukawa Y."/>
            <person name="van der Gragt M."/>
            <person name="Ter Horst A."/>
            <person name="Brankovics B."/>
            <person name="Houterman P.M."/>
            <person name="Arie T."/>
            <person name="Rep M."/>
        </authorList>
    </citation>
    <scope>NUCLEOTIDE SEQUENCE [LARGE SCALE GENOMIC DNA]</scope>
    <source>
        <strain evidence="10 11">Forc016</strain>
    </source>
</reference>
<dbReference type="InterPro" id="IPR027268">
    <property type="entry name" value="Peptidase_M4/M1_CTD_sf"/>
</dbReference>
<dbReference type="PANTHER" id="PTHR11533:SF174">
    <property type="entry name" value="PUROMYCIN-SENSITIVE AMINOPEPTIDASE-RELATED"/>
    <property type="match status" value="1"/>
</dbReference>
<evidence type="ECO:0000256" key="8">
    <source>
        <dbReference type="ARBA" id="ARBA00023049"/>
    </source>
</evidence>
<gene>
    <name evidence="10" type="ORF">AU210_006969</name>
</gene>
<keyword evidence="7" id="KW-0862">Zinc</keyword>
<dbReference type="GO" id="GO:0005737">
    <property type="term" value="C:cytoplasm"/>
    <property type="evidence" value="ECO:0007669"/>
    <property type="project" value="TreeGrafter"/>
</dbReference>
<keyword evidence="5" id="KW-0479">Metal-binding</keyword>
<dbReference type="GO" id="GO:0042277">
    <property type="term" value="F:peptide binding"/>
    <property type="evidence" value="ECO:0007669"/>
    <property type="project" value="TreeGrafter"/>
</dbReference>
<dbReference type="SUPFAM" id="SSF55486">
    <property type="entry name" value="Metalloproteases ('zincins'), catalytic domain"/>
    <property type="match status" value="1"/>
</dbReference>
<evidence type="ECO:0000256" key="5">
    <source>
        <dbReference type="ARBA" id="ARBA00022723"/>
    </source>
</evidence>
<dbReference type="GO" id="GO:0070006">
    <property type="term" value="F:metalloaminopeptidase activity"/>
    <property type="evidence" value="ECO:0007669"/>
    <property type="project" value="TreeGrafter"/>
</dbReference>
<dbReference type="GO" id="GO:0043171">
    <property type="term" value="P:peptide catabolic process"/>
    <property type="evidence" value="ECO:0007669"/>
    <property type="project" value="TreeGrafter"/>
</dbReference>
<dbReference type="Pfam" id="PF01433">
    <property type="entry name" value="Peptidase_M1"/>
    <property type="match status" value="1"/>
</dbReference>
<organism evidence="10 11">
    <name type="scientific">Fusarium oxysporum f. sp. radicis-cucumerinum</name>
    <dbReference type="NCBI Taxonomy" id="327505"/>
    <lineage>
        <taxon>Eukaryota</taxon>
        <taxon>Fungi</taxon>
        <taxon>Dikarya</taxon>
        <taxon>Ascomycota</taxon>
        <taxon>Pezizomycotina</taxon>
        <taxon>Sordariomycetes</taxon>
        <taxon>Hypocreomycetidae</taxon>
        <taxon>Hypocreales</taxon>
        <taxon>Nectriaceae</taxon>
        <taxon>Fusarium</taxon>
        <taxon>Fusarium oxysporum species complex</taxon>
    </lineage>
</organism>
<evidence type="ECO:0000256" key="6">
    <source>
        <dbReference type="ARBA" id="ARBA00022801"/>
    </source>
</evidence>
<dbReference type="Gene3D" id="1.10.390.10">
    <property type="entry name" value="Neutral Protease Domain 2"/>
    <property type="match status" value="1"/>
</dbReference>